<accession>A0ABW1YEI3</accession>
<dbReference type="RefSeq" id="WP_380083016.1">
    <property type="nucleotide sequence ID" value="NZ_JBHSWD010000001.1"/>
</dbReference>
<evidence type="ECO:0000313" key="6">
    <source>
        <dbReference type="Proteomes" id="UP001596297"/>
    </source>
</evidence>
<keyword evidence="2" id="KW-0560">Oxidoreductase</keyword>
<comment type="caution">
    <text evidence="5">The sequence shown here is derived from an EMBL/GenBank/DDBJ whole genome shotgun (WGS) entry which is preliminary data.</text>
</comment>
<gene>
    <name evidence="5" type="ORF">ACFP81_08275</name>
</gene>
<dbReference type="Gene3D" id="3.40.30.10">
    <property type="entry name" value="Glutaredoxin"/>
    <property type="match status" value="1"/>
</dbReference>
<evidence type="ECO:0000259" key="4">
    <source>
        <dbReference type="PROSITE" id="PS51352"/>
    </source>
</evidence>
<dbReference type="PROSITE" id="PS51352">
    <property type="entry name" value="THIOREDOXIN_2"/>
    <property type="match status" value="1"/>
</dbReference>
<feature type="domain" description="Thioredoxin" evidence="4">
    <location>
        <begin position="5"/>
        <end position="155"/>
    </location>
</feature>
<dbReference type="PANTHER" id="PTHR10681">
    <property type="entry name" value="THIOREDOXIN PEROXIDASE"/>
    <property type="match status" value="1"/>
</dbReference>
<comment type="similarity">
    <text evidence="1">Belongs to the peroxiredoxin family. AhpC/Prx1 subfamily.</text>
</comment>
<evidence type="ECO:0000256" key="3">
    <source>
        <dbReference type="ARBA" id="ARBA00037420"/>
    </source>
</evidence>
<dbReference type="Proteomes" id="UP001596297">
    <property type="component" value="Unassembled WGS sequence"/>
</dbReference>
<sequence>MTQPTLLGQLAPDFTLTAVTGGQTGLTSLSSYRGKYVVLVFFPVAFSPLCSEQLPEYSMLQDDFLERGAAVLGISRDNPFSLRAWSERYGLELPLLSDMTLKVAQQYGVALLDHGHSTRAVFVIDPEGRVIHEAHEASPEHYDIKPEQLLDLLPA</sequence>
<reference evidence="6" key="1">
    <citation type="journal article" date="2019" name="Int. J. Syst. Evol. Microbiol.">
        <title>The Global Catalogue of Microorganisms (GCM) 10K type strain sequencing project: providing services to taxonomists for standard genome sequencing and annotation.</title>
        <authorList>
            <consortium name="The Broad Institute Genomics Platform"/>
            <consortium name="The Broad Institute Genome Sequencing Center for Infectious Disease"/>
            <person name="Wu L."/>
            <person name="Ma J."/>
        </authorList>
    </citation>
    <scope>NUCLEOTIDE SEQUENCE [LARGE SCALE GENOMIC DNA]</scope>
    <source>
        <strain evidence="6">CGMCC 1.15772</strain>
    </source>
</reference>
<evidence type="ECO:0000256" key="2">
    <source>
        <dbReference type="ARBA" id="ARBA00023002"/>
    </source>
</evidence>
<dbReference type="EMBL" id="JBHSWD010000001">
    <property type="protein sequence ID" value="MFC6592000.1"/>
    <property type="molecule type" value="Genomic_DNA"/>
</dbReference>
<evidence type="ECO:0000313" key="5">
    <source>
        <dbReference type="EMBL" id="MFC6592000.1"/>
    </source>
</evidence>
<dbReference type="InterPro" id="IPR024706">
    <property type="entry name" value="Peroxiredoxin_AhpC-typ"/>
</dbReference>
<dbReference type="InterPro" id="IPR000866">
    <property type="entry name" value="AhpC/TSA"/>
</dbReference>
<dbReference type="Pfam" id="PF00578">
    <property type="entry name" value="AhpC-TSA"/>
    <property type="match status" value="1"/>
</dbReference>
<comment type="function">
    <text evidence="3">Thiol-specific peroxidase that catalyzes the reduction of hydrogen peroxide and organic hydroperoxides to water and alcohols, respectively. Plays a role in cell protection against oxidative stress by detoxifying peroxides.</text>
</comment>
<evidence type="ECO:0000256" key="1">
    <source>
        <dbReference type="ARBA" id="ARBA00009796"/>
    </source>
</evidence>
<name>A0ABW1YEI3_9DEIO</name>
<dbReference type="InterPro" id="IPR050217">
    <property type="entry name" value="Peroxiredoxin"/>
</dbReference>
<organism evidence="5 6">
    <name type="scientific">Deinococcus lacus</name>
    <dbReference type="NCBI Taxonomy" id="392561"/>
    <lineage>
        <taxon>Bacteria</taxon>
        <taxon>Thermotogati</taxon>
        <taxon>Deinococcota</taxon>
        <taxon>Deinococci</taxon>
        <taxon>Deinococcales</taxon>
        <taxon>Deinococcaceae</taxon>
        <taxon>Deinococcus</taxon>
    </lineage>
</organism>
<dbReference type="InterPro" id="IPR013766">
    <property type="entry name" value="Thioredoxin_domain"/>
</dbReference>
<keyword evidence="6" id="KW-1185">Reference proteome</keyword>
<dbReference type="SUPFAM" id="SSF52833">
    <property type="entry name" value="Thioredoxin-like"/>
    <property type="match status" value="1"/>
</dbReference>
<dbReference type="InterPro" id="IPR036249">
    <property type="entry name" value="Thioredoxin-like_sf"/>
</dbReference>
<proteinExistence type="inferred from homology"/>
<dbReference type="PANTHER" id="PTHR10681:SF128">
    <property type="entry name" value="THIOREDOXIN-DEPENDENT PEROXIDE REDUCTASE, MITOCHONDRIAL"/>
    <property type="match status" value="1"/>
</dbReference>
<protein>
    <submittedName>
        <fullName evidence="5">Redoxin domain-containing protein</fullName>
    </submittedName>
</protein>
<dbReference type="PIRSF" id="PIRSF000239">
    <property type="entry name" value="AHPC"/>
    <property type="match status" value="1"/>
</dbReference>